<reference evidence="3" key="1">
    <citation type="journal article" date="2015" name="PLoS Genet.">
        <title>Genome Sequence and Transcriptome Analyses of Chrysochromulina tobin: Metabolic Tools for Enhanced Algal Fitness in the Prominent Order Prymnesiales (Haptophyceae).</title>
        <authorList>
            <person name="Hovde B.T."/>
            <person name="Deodato C.R."/>
            <person name="Hunsperger H.M."/>
            <person name="Ryken S.A."/>
            <person name="Yost W."/>
            <person name="Jha R.K."/>
            <person name="Patterson J."/>
            <person name="Monnat R.J. Jr."/>
            <person name="Barlow S.B."/>
            <person name="Starkenburg S.R."/>
            <person name="Cattolico R.A."/>
        </authorList>
    </citation>
    <scope>NUCLEOTIDE SEQUENCE</scope>
    <source>
        <strain evidence="3">CCMP291</strain>
    </source>
</reference>
<protein>
    <recommendedName>
        <fullName evidence="4">Fe2OG dioxygenase domain-containing protein</fullName>
    </recommendedName>
</protein>
<keyword evidence="3" id="KW-1185">Reference proteome</keyword>
<organism evidence="2 3">
    <name type="scientific">Chrysochromulina tobinii</name>
    <dbReference type="NCBI Taxonomy" id="1460289"/>
    <lineage>
        <taxon>Eukaryota</taxon>
        <taxon>Haptista</taxon>
        <taxon>Haptophyta</taxon>
        <taxon>Prymnesiophyceae</taxon>
        <taxon>Prymnesiales</taxon>
        <taxon>Chrysochromulinaceae</taxon>
        <taxon>Chrysochromulina</taxon>
    </lineage>
</organism>
<gene>
    <name evidence="2" type="ORF">Ctob_001696</name>
</gene>
<feature type="compositionally biased region" description="Basic and acidic residues" evidence="1">
    <location>
        <begin position="94"/>
        <end position="103"/>
    </location>
</feature>
<feature type="region of interest" description="Disordered" evidence="1">
    <location>
        <begin position="87"/>
        <end position="112"/>
    </location>
</feature>
<evidence type="ECO:0008006" key="4">
    <source>
        <dbReference type="Google" id="ProtNLM"/>
    </source>
</evidence>
<dbReference type="OrthoDB" id="69177at2759"/>
<sequence>MDESRLSFTLVLNDGFCGGGTYFAGLRRSLCPGVGHVIAFDGAALHGGEPIVHGTRYIIAAFLFVDEPPQMPLRDAHHDAQSSATMGGLLAKRARADEPRAEANGHAIGASDTKRRAAAAGTAAVESFAFNFG</sequence>
<dbReference type="EMBL" id="JWZX01002423">
    <property type="protein sequence ID" value="KOO29390.1"/>
    <property type="molecule type" value="Genomic_DNA"/>
</dbReference>
<comment type="caution">
    <text evidence="2">The sequence shown here is derived from an EMBL/GenBank/DDBJ whole genome shotgun (WGS) entry which is preliminary data.</text>
</comment>
<evidence type="ECO:0000313" key="3">
    <source>
        <dbReference type="Proteomes" id="UP000037460"/>
    </source>
</evidence>
<evidence type="ECO:0000313" key="2">
    <source>
        <dbReference type="EMBL" id="KOO29390.1"/>
    </source>
</evidence>
<dbReference type="AlphaFoldDB" id="A0A0M0JS98"/>
<accession>A0A0M0JS98</accession>
<dbReference type="Gene3D" id="2.60.120.620">
    <property type="entry name" value="q2cbj1_9rhob like domain"/>
    <property type="match status" value="1"/>
</dbReference>
<evidence type="ECO:0000256" key="1">
    <source>
        <dbReference type="SAM" id="MobiDB-lite"/>
    </source>
</evidence>
<proteinExistence type="predicted"/>
<dbReference type="Proteomes" id="UP000037460">
    <property type="component" value="Unassembled WGS sequence"/>
</dbReference>
<name>A0A0M0JS98_9EUKA</name>